<dbReference type="GO" id="GO:0043814">
    <property type="term" value="F:phospholactate guanylyltransferase activity"/>
    <property type="evidence" value="ECO:0007669"/>
    <property type="project" value="InterPro"/>
</dbReference>
<comment type="caution">
    <text evidence="7">The sequence shown here is derived from an EMBL/GenBank/DDBJ whole genome shotgun (WGS) entry which is preliminary data.</text>
</comment>
<comment type="pathway">
    <text evidence="5">Cofactor biosynthesis; coenzyme F420 biosynthesis.</text>
</comment>
<reference evidence="7 8" key="1">
    <citation type="submission" date="2020-07" db="EMBL/GenBank/DDBJ databases">
        <title>Sequencing the genomes of 1000 actinobacteria strains.</title>
        <authorList>
            <person name="Klenk H.-P."/>
        </authorList>
    </citation>
    <scope>NUCLEOTIDE SEQUENCE [LARGE SCALE GENOMIC DNA]</scope>
    <source>
        <strain evidence="7 8">DSM 29531</strain>
    </source>
</reference>
<accession>A0A853DDH9</accession>
<dbReference type="EMBL" id="JACCFW010000001">
    <property type="protein sequence ID" value="NYJ74039.1"/>
    <property type="molecule type" value="Genomic_DNA"/>
</dbReference>
<keyword evidence="3 5" id="KW-0547">Nucleotide-binding</keyword>
<feature type="binding site" evidence="5">
    <location>
        <position position="164"/>
    </location>
    <ligand>
        <name>phosphoenolpyruvate</name>
        <dbReference type="ChEBI" id="CHEBI:58702"/>
    </ligand>
</feature>
<dbReference type="Proteomes" id="UP000571817">
    <property type="component" value="Unassembled WGS sequence"/>
</dbReference>
<evidence type="ECO:0000256" key="2">
    <source>
        <dbReference type="ARBA" id="ARBA00022695"/>
    </source>
</evidence>
<dbReference type="InterPro" id="IPR025877">
    <property type="entry name" value="MobA-like_NTP_Trfase"/>
</dbReference>
<keyword evidence="2 5" id="KW-0548">Nucleotidyltransferase</keyword>
<dbReference type="HAMAP" id="MF_02114">
    <property type="entry name" value="CofC"/>
    <property type="match status" value="1"/>
</dbReference>
<comment type="similarity">
    <text evidence="5">Belongs to the CofC family.</text>
</comment>
<keyword evidence="1 5" id="KW-0808">Transferase</keyword>
<gene>
    <name evidence="5" type="primary">fbiD</name>
    <name evidence="7" type="ORF">HNR15_001002</name>
</gene>
<protein>
    <recommendedName>
        <fullName evidence="5">Phosphoenolpyruvate guanylyltransferase</fullName>
        <shortName evidence="5">PEP guanylyltransferase</shortName>
        <ecNumber evidence="5">2.7.7.105</ecNumber>
    </recommendedName>
</protein>
<dbReference type="PANTHER" id="PTHR40392:SF1">
    <property type="entry name" value="2-PHOSPHO-L-LACTATE GUANYLYLTRANSFERASE"/>
    <property type="match status" value="1"/>
</dbReference>
<dbReference type="EC" id="2.7.7.105" evidence="5"/>
<feature type="binding site" evidence="5">
    <location>
        <position position="148"/>
    </location>
    <ligand>
        <name>phosphoenolpyruvate</name>
        <dbReference type="ChEBI" id="CHEBI:58702"/>
    </ligand>
</feature>
<dbReference type="RefSeq" id="WP_179479666.1">
    <property type="nucleotide sequence ID" value="NZ_JACCFW010000001.1"/>
</dbReference>
<dbReference type="GO" id="GO:0052645">
    <property type="term" value="P:F420-0 metabolic process"/>
    <property type="evidence" value="ECO:0007669"/>
    <property type="project" value="UniProtKB-UniRule"/>
</dbReference>
<dbReference type="SUPFAM" id="SSF53448">
    <property type="entry name" value="Nucleotide-diphospho-sugar transferases"/>
    <property type="match status" value="1"/>
</dbReference>
<keyword evidence="4 5" id="KW-0342">GTP-binding</keyword>
<evidence type="ECO:0000256" key="5">
    <source>
        <dbReference type="HAMAP-Rule" id="MF_02114"/>
    </source>
</evidence>
<dbReference type="NCBIfam" id="TIGR03552">
    <property type="entry name" value="F420_cofC"/>
    <property type="match status" value="1"/>
</dbReference>
<keyword evidence="8" id="KW-1185">Reference proteome</keyword>
<dbReference type="InterPro" id="IPR002835">
    <property type="entry name" value="CofC"/>
</dbReference>
<sequence length="218" mass="22558">MTAAGSSAWRMVVPVKERSAAKSRLRAPDGVARDELAAAFALDTLTAVYDVVRADRVFVVTDDDEVAGFVRARDGVVVPDPGRGLNPAIAAGLAAATPDGLAPTQICAPGAVLLGDLPALTPDELYAGLRACAVSESSVVPDRDGTGTVLLTHHDLRRIVPRFGTGSAARHARVARRLTPDLPRLRTDVDTDTALAQAVSLGVGAHTARVLGVCVSVV</sequence>
<dbReference type="UniPathway" id="UPA00071"/>
<comment type="catalytic activity">
    <reaction evidence="5">
        <text>phosphoenolpyruvate + GTP + H(+) = enolpyruvoyl-2-diphospho-5'-guanosine + diphosphate</text>
        <dbReference type="Rhea" id="RHEA:30519"/>
        <dbReference type="ChEBI" id="CHEBI:15378"/>
        <dbReference type="ChEBI" id="CHEBI:33019"/>
        <dbReference type="ChEBI" id="CHEBI:37565"/>
        <dbReference type="ChEBI" id="CHEBI:58702"/>
        <dbReference type="ChEBI" id="CHEBI:143701"/>
        <dbReference type="EC" id="2.7.7.105"/>
    </reaction>
</comment>
<feature type="binding site" evidence="5">
    <location>
        <position position="167"/>
    </location>
    <ligand>
        <name>phosphoenolpyruvate</name>
        <dbReference type="ChEBI" id="CHEBI:58702"/>
    </ligand>
</feature>
<proteinExistence type="inferred from homology"/>
<evidence type="ECO:0000313" key="8">
    <source>
        <dbReference type="Proteomes" id="UP000571817"/>
    </source>
</evidence>
<dbReference type="AlphaFoldDB" id="A0A853DDH9"/>
<evidence type="ECO:0000313" key="7">
    <source>
        <dbReference type="EMBL" id="NYJ74039.1"/>
    </source>
</evidence>
<dbReference type="Gene3D" id="3.90.550.10">
    <property type="entry name" value="Spore Coat Polysaccharide Biosynthesis Protein SpsA, Chain A"/>
    <property type="match status" value="1"/>
</dbReference>
<dbReference type="Pfam" id="PF12804">
    <property type="entry name" value="NTP_transf_3"/>
    <property type="match status" value="1"/>
</dbReference>
<evidence type="ECO:0000256" key="4">
    <source>
        <dbReference type="ARBA" id="ARBA00023134"/>
    </source>
</evidence>
<organism evidence="7 8">
    <name type="scientific">Allobranchiibius huperziae</name>
    <dbReference type="NCBI Taxonomy" id="1874116"/>
    <lineage>
        <taxon>Bacteria</taxon>
        <taxon>Bacillati</taxon>
        <taxon>Actinomycetota</taxon>
        <taxon>Actinomycetes</taxon>
        <taxon>Micrococcales</taxon>
        <taxon>Dermacoccaceae</taxon>
        <taxon>Allobranchiibius</taxon>
    </lineage>
</organism>
<name>A0A853DDH9_9MICO</name>
<evidence type="ECO:0000259" key="6">
    <source>
        <dbReference type="Pfam" id="PF12804"/>
    </source>
</evidence>
<comment type="function">
    <text evidence="5">Guanylyltransferase that catalyzes the activation of phosphoenolpyruvate (PEP) as enolpyruvoyl-2-diphospho-5'-guanosine, via the condensation of PEP with GTP. It is involved in the biosynthesis of coenzyme F420, a hydride carrier cofactor.</text>
</comment>
<feature type="domain" description="MobA-like NTP transferase" evidence="6">
    <location>
        <begin position="52"/>
        <end position="166"/>
    </location>
</feature>
<dbReference type="GO" id="GO:0005525">
    <property type="term" value="F:GTP binding"/>
    <property type="evidence" value="ECO:0007669"/>
    <property type="project" value="UniProtKB-KW"/>
</dbReference>
<dbReference type="PANTHER" id="PTHR40392">
    <property type="entry name" value="2-PHOSPHO-L-LACTATE GUANYLYLTRANSFERASE"/>
    <property type="match status" value="1"/>
</dbReference>
<dbReference type="InterPro" id="IPR029044">
    <property type="entry name" value="Nucleotide-diphossugar_trans"/>
</dbReference>
<evidence type="ECO:0000256" key="1">
    <source>
        <dbReference type="ARBA" id="ARBA00022679"/>
    </source>
</evidence>
<evidence type="ECO:0000256" key="3">
    <source>
        <dbReference type="ARBA" id="ARBA00022741"/>
    </source>
</evidence>